<feature type="compositionally biased region" description="Polar residues" evidence="1">
    <location>
        <begin position="18"/>
        <end position="30"/>
    </location>
</feature>
<feature type="region of interest" description="Disordered" evidence="1">
    <location>
        <begin position="117"/>
        <end position="140"/>
    </location>
</feature>
<name>A0AAD3HDP7_9STRA</name>
<evidence type="ECO:0000313" key="2">
    <source>
        <dbReference type="EMBL" id="GFH59434.1"/>
    </source>
</evidence>
<protein>
    <recommendedName>
        <fullName evidence="4">ShKT domain-containing protein</fullName>
    </recommendedName>
</protein>
<dbReference type="Proteomes" id="UP001054902">
    <property type="component" value="Unassembled WGS sequence"/>
</dbReference>
<keyword evidence="3" id="KW-1185">Reference proteome</keyword>
<organism evidence="2 3">
    <name type="scientific">Chaetoceros tenuissimus</name>
    <dbReference type="NCBI Taxonomy" id="426638"/>
    <lineage>
        <taxon>Eukaryota</taxon>
        <taxon>Sar</taxon>
        <taxon>Stramenopiles</taxon>
        <taxon>Ochrophyta</taxon>
        <taxon>Bacillariophyta</taxon>
        <taxon>Coscinodiscophyceae</taxon>
        <taxon>Chaetocerotophycidae</taxon>
        <taxon>Chaetocerotales</taxon>
        <taxon>Chaetocerotaceae</taxon>
        <taxon>Chaetoceros</taxon>
    </lineage>
</organism>
<reference evidence="2 3" key="1">
    <citation type="journal article" date="2021" name="Sci. Rep.">
        <title>The genome of the diatom Chaetoceros tenuissimus carries an ancient integrated fragment of an extant virus.</title>
        <authorList>
            <person name="Hongo Y."/>
            <person name="Kimura K."/>
            <person name="Takaki Y."/>
            <person name="Yoshida Y."/>
            <person name="Baba S."/>
            <person name="Kobayashi G."/>
            <person name="Nagasaki K."/>
            <person name="Hano T."/>
            <person name="Tomaru Y."/>
        </authorList>
    </citation>
    <scope>NUCLEOTIDE SEQUENCE [LARGE SCALE GENOMIC DNA]</scope>
    <source>
        <strain evidence="2 3">NIES-3715</strain>
    </source>
</reference>
<dbReference type="EMBL" id="BLLK01000064">
    <property type="protein sequence ID" value="GFH59434.1"/>
    <property type="molecule type" value="Genomic_DNA"/>
</dbReference>
<feature type="region of interest" description="Disordered" evidence="1">
    <location>
        <begin position="1"/>
        <end position="44"/>
    </location>
</feature>
<proteinExistence type="predicted"/>
<feature type="compositionally biased region" description="Low complexity" evidence="1">
    <location>
        <begin position="117"/>
        <end position="134"/>
    </location>
</feature>
<accession>A0AAD3HDP7</accession>
<dbReference type="AlphaFoldDB" id="A0AAD3HDP7"/>
<evidence type="ECO:0000256" key="1">
    <source>
        <dbReference type="SAM" id="MobiDB-lite"/>
    </source>
</evidence>
<sequence>MPSNVPSDIPSDIPSDVPSDQPSLLPSSMPSDVPSDIPSDFPSLEPSVPVVIEASRSPCDGVSCSGRGKCEVISQTVAQCKCENTFIHSDDKLDCICPSGTKFDPRWKRCFSITTSPTKSPTKSPTLAPTKSPSQAPTKSPFIEEPCVDDMSGTFTIDNGNTGSCKWILKNKKRRAKRKFKYCPREEVVNMCPVTCGVC</sequence>
<evidence type="ECO:0008006" key="4">
    <source>
        <dbReference type="Google" id="ProtNLM"/>
    </source>
</evidence>
<gene>
    <name evidence="2" type="ORF">CTEN210_15910</name>
</gene>
<comment type="caution">
    <text evidence="2">The sequence shown here is derived from an EMBL/GenBank/DDBJ whole genome shotgun (WGS) entry which is preliminary data.</text>
</comment>
<evidence type="ECO:0000313" key="3">
    <source>
        <dbReference type="Proteomes" id="UP001054902"/>
    </source>
</evidence>